<evidence type="ECO:0000256" key="2">
    <source>
        <dbReference type="ARBA" id="ARBA00023012"/>
    </source>
</evidence>
<evidence type="ECO:0008006" key="11">
    <source>
        <dbReference type="Google" id="ProtNLM"/>
    </source>
</evidence>
<dbReference type="Gene3D" id="3.40.50.2300">
    <property type="match status" value="1"/>
</dbReference>
<protein>
    <recommendedName>
        <fullName evidence="11">Two component transcriptional regulator, LytTR family</fullName>
    </recommendedName>
</protein>
<dbReference type="Pfam" id="PF00072">
    <property type="entry name" value="Response_reg"/>
    <property type="match status" value="1"/>
</dbReference>
<evidence type="ECO:0000256" key="5">
    <source>
        <dbReference type="ARBA" id="ARBA00023163"/>
    </source>
</evidence>
<evidence type="ECO:0000256" key="1">
    <source>
        <dbReference type="ARBA" id="ARBA00022553"/>
    </source>
</evidence>
<reference evidence="9" key="2">
    <citation type="submission" date="2020-09" db="EMBL/GenBank/DDBJ databases">
        <authorList>
            <person name="Sun Q."/>
            <person name="Kim S."/>
        </authorList>
    </citation>
    <scope>NUCLEOTIDE SEQUENCE</scope>
    <source>
        <strain evidence="9">KCTC 23224</strain>
    </source>
</reference>
<dbReference type="GO" id="GO:0032993">
    <property type="term" value="C:protein-DNA complex"/>
    <property type="evidence" value="ECO:0007669"/>
    <property type="project" value="TreeGrafter"/>
</dbReference>
<dbReference type="GO" id="GO:0000976">
    <property type="term" value="F:transcription cis-regulatory region binding"/>
    <property type="evidence" value="ECO:0007669"/>
    <property type="project" value="TreeGrafter"/>
</dbReference>
<sequence>MKKILIVEDEKDLAENLRDLLEALGYVVVKVFDQAQFVLEYLKTEAVDLILMDVMIKGSMDGIKLTEEIKKSHPIPVVFITAFSDQGVLERISKGKYEGYLLKPFSLQALKSAVFLALNKHAILEKDLEGASKNSLKIRDKGYVVPVSQDDILFVEADGLYSKIVTIQKTYVLRGILKEISKNLDPKKFVRVHKSFTININQVTSLNAKELVIGEHIIPIRRGFYKSLLGLIKLN</sequence>
<evidence type="ECO:0000256" key="3">
    <source>
        <dbReference type="ARBA" id="ARBA00023015"/>
    </source>
</evidence>
<dbReference type="GO" id="GO:0006355">
    <property type="term" value="P:regulation of DNA-templated transcription"/>
    <property type="evidence" value="ECO:0007669"/>
    <property type="project" value="TreeGrafter"/>
</dbReference>
<dbReference type="RefSeq" id="WP_189580444.1">
    <property type="nucleotide sequence ID" value="NZ_BMYF01000008.1"/>
</dbReference>
<dbReference type="InterPro" id="IPR011006">
    <property type="entry name" value="CheY-like_superfamily"/>
</dbReference>
<keyword evidence="10" id="KW-1185">Reference proteome</keyword>
<evidence type="ECO:0000313" key="10">
    <source>
        <dbReference type="Proteomes" id="UP000642809"/>
    </source>
</evidence>
<gene>
    <name evidence="9" type="ORF">GCM10008106_16000</name>
</gene>
<dbReference type="Pfam" id="PF04397">
    <property type="entry name" value="LytTR"/>
    <property type="match status" value="1"/>
</dbReference>
<evidence type="ECO:0000259" key="8">
    <source>
        <dbReference type="PROSITE" id="PS50930"/>
    </source>
</evidence>
<keyword evidence="4" id="KW-0238">DNA-binding</keyword>
<keyword evidence="3" id="KW-0805">Transcription regulation</keyword>
<dbReference type="InterPro" id="IPR001789">
    <property type="entry name" value="Sig_transdc_resp-reg_receiver"/>
</dbReference>
<dbReference type="PANTHER" id="PTHR48111">
    <property type="entry name" value="REGULATOR OF RPOS"/>
    <property type="match status" value="1"/>
</dbReference>
<keyword evidence="5" id="KW-0804">Transcription</keyword>
<dbReference type="AlphaFoldDB" id="A0A8J3CY06"/>
<dbReference type="EMBL" id="BMYF01000008">
    <property type="protein sequence ID" value="GHB35365.1"/>
    <property type="molecule type" value="Genomic_DNA"/>
</dbReference>
<organism evidence="9 10">
    <name type="scientific">Mongoliitalea lutea</name>
    <dbReference type="NCBI Taxonomy" id="849756"/>
    <lineage>
        <taxon>Bacteria</taxon>
        <taxon>Pseudomonadati</taxon>
        <taxon>Bacteroidota</taxon>
        <taxon>Cytophagia</taxon>
        <taxon>Cytophagales</taxon>
        <taxon>Cyclobacteriaceae</taxon>
        <taxon>Mongoliitalea</taxon>
    </lineage>
</organism>
<feature type="domain" description="HTH LytTR-type" evidence="8">
    <location>
        <begin position="136"/>
        <end position="234"/>
    </location>
</feature>
<dbReference type="InterPro" id="IPR007492">
    <property type="entry name" value="LytTR_DNA-bd_dom"/>
</dbReference>
<dbReference type="Gene3D" id="2.40.50.1020">
    <property type="entry name" value="LytTr DNA-binding domain"/>
    <property type="match status" value="1"/>
</dbReference>
<keyword evidence="1 6" id="KW-0597">Phosphoprotein</keyword>
<evidence type="ECO:0000256" key="4">
    <source>
        <dbReference type="ARBA" id="ARBA00023125"/>
    </source>
</evidence>
<reference evidence="9" key="1">
    <citation type="journal article" date="2014" name="Int. J. Syst. Evol. Microbiol.">
        <title>Complete genome sequence of Corynebacterium casei LMG S-19264T (=DSM 44701T), isolated from a smear-ripened cheese.</title>
        <authorList>
            <consortium name="US DOE Joint Genome Institute (JGI-PGF)"/>
            <person name="Walter F."/>
            <person name="Albersmeier A."/>
            <person name="Kalinowski J."/>
            <person name="Ruckert C."/>
        </authorList>
    </citation>
    <scope>NUCLEOTIDE SEQUENCE</scope>
    <source>
        <strain evidence="9">KCTC 23224</strain>
    </source>
</reference>
<dbReference type="Proteomes" id="UP000642809">
    <property type="component" value="Unassembled WGS sequence"/>
</dbReference>
<name>A0A8J3CY06_9BACT</name>
<evidence type="ECO:0000313" key="9">
    <source>
        <dbReference type="EMBL" id="GHB35365.1"/>
    </source>
</evidence>
<evidence type="ECO:0000256" key="6">
    <source>
        <dbReference type="PROSITE-ProRule" id="PRU00169"/>
    </source>
</evidence>
<proteinExistence type="predicted"/>
<dbReference type="PROSITE" id="PS50930">
    <property type="entry name" value="HTH_LYTTR"/>
    <property type="match status" value="1"/>
</dbReference>
<dbReference type="SMART" id="SM00448">
    <property type="entry name" value="REC"/>
    <property type="match status" value="1"/>
</dbReference>
<dbReference type="SMART" id="SM00850">
    <property type="entry name" value="LytTR"/>
    <property type="match status" value="1"/>
</dbReference>
<dbReference type="GO" id="GO:0005829">
    <property type="term" value="C:cytosol"/>
    <property type="evidence" value="ECO:0007669"/>
    <property type="project" value="TreeGrafter"/>
</dbReference>
<evidence type="ECO:0000259" key="7">
    <source>
        <dbReference type="PROSITE" id="PS50110"/>
    </source>
</evidence>
<feature type="domain" description="Response regulatory" evidence="7">
    <location>
        <begin position="3"/>
        <end position="118"/>
    </location>
</feature>
<accession>A0A8J3CY06</accession>
<comment type="caution">
    <text evidence="9">The sequence shown here is derived from an EMBL/GenBank/DDBJ whole genome shotgun (WGS) entry which is preliminary data.</text>
</comment>
<dbReference type="PROSITE" id="PS50110">
    <property type="entry name" value="RESPONSE_REGULATORY"/>
    <property type="match status" value="1"/>
</dbReference>
<dbReference type="CDD" id="cd17534">
    <property type="entry name" value="REC_DC-like"/>
    <property type="match status" value="1"/>
</dbReference>
<dbReference type="PANTHER" id="PTHR48111:SF1">
    <property type="entry name" value="TWO-COMPONENT RESPONSE REGULATOR ORR33"/>
    <property type="match status" value="1"/>
</dbReference>
<dbReference type="GO" id="GO:0000156">
    <property type="term" value="F:phosphorelay response regulator activity"/>
    <property type="evidence" value="ECO:0007669"/>
    <property type="project" value="TreeGrafter"/>
</dbReference>
<feature type="modified residue" description="4-aspartylphosphate" evidence="6">
    <location>
        <position position="53"/>
    </location>
</feature>
<dbReference type="InterPro" id="IPR039420">
    <property type="entry name" value="WalR-like"/>
</dbReference>
<dbReference type="SUPFAM" id="SSF52172">
    <property type="entry name" value="CheY-like"/>
    <property type="match status" value="1"/>
</dbReference>
<keyword evidence="2" id="KW-0902">Two-component regulatory system</keyword>